<feature type="region of interest" description="Disordered" evidence="3">
    <location>
        <begin position="1094"/>
        <end position="1124"/>
    </location>
</feature>
<evidence type="ECO:0000256" key="1">
    <source>
        <dbReference type="ARBA" id="ARBA00022553"/>
    </source>
</evidence>
<dbReference type="InterPro" id="IPR000219">
    <property type="entry name" value="DH_dom"/>
</dbReference>
<evidence type="ECO:0000259" key="4">
    <source>
        <dbReference type="PROSITE" id="PS50010"/>
    </source>
</evidence>
<keyword evidence="1" id="KW-0597">Phosphoprotein</keyword>
<dbReference type="InterPro" id="IPR041675">
    <property type="entry name" value="PH_5"/>
</dbReference>
<dbReference type="EMBL" id="KZ819371">
    <property type="protein sequence ID" value="PWN43281.1"/>
    <property type="molecule type" value="Genomic_DNA"/>
</dbReference>
<feature type="region of interest" description="Disordered" evidence="3">
    <location>
        <begin position="628"/>
        <end position="717"/>
    </location>
</feature>
<dbReference type="PANTHER" id="PTHR46572">
    <property type="entry name" value="RHO1 GDP-GTP EXCHANGE PROTEIN 1-RELATED"/>
    <property type="match status" value="1"/>
</dbReference>
<evidence type="ECO:0000313" key="7">
    <source>
        <dbReference type="Proteomes" id="UP000245783"/>
    </source>
</evidence>
<feature type="compositionally biased region" description="Polar residues" evidence="3">
    <location>
        <begin position="179"/>
        <end position="189"/>
    </location>
</feature>
<feature type="compositionally biased region" description="Gly residues" evidence="3">
    <location>
        <begin position="164"/>
        <end position="173"/>
    </location>
</feature>
<feature type="compositionally biased region" description="Pro residues" evidence="3">
    <location>
        <begin position="1517"/>
        <end position="1530"/>
    </location>
</feature>
<dbReference type="STRING" id="1522189.A0A316W3T3"/>
<dbReference type="SMART" id="SM00325">
    <property type="entry name" value="RhoGEF"/>
    <property type="match status" value="1"/>
</dbReference>
<organism evidence="6 7">
    <name type="scientific">Ceraceosorus guamensis</name>
    <dbReference type="NCBI Taxonomy" id="1522189"/>
    <lineage>
        <taxon>Eukaryota</taxon>
        <taxon>Fungi</taxon>
        <taxon>Dikarya</taxon>
        <taxon>Basidiomycota</taxon>
        <taxon>Ustilaginomycotina</taxon>
        <taxon>Exobasidiomycetes</taxon>
        <taxon>Ceraceosorales</taxon>
        <taxon>Ceraceosoraceae</taxon>
        <taxon>Ceraceosorus</taxon>
    </lineage>
</organism>
<dbReference type="Gene3D" id="1.20.900.10">
    <property type="entry name" value="Dbl homology (DH) domain"/>
    <property type="match status" value="1"/>
</dbReference>
<dbReference type="PANTHER" id="PTHR46572:SF2">
    <property type="entry name" value="RHO1 GDP-GTP EXCHANGE PROTEIN 1-RELATED"/>
    <property type="match status" value="1"/>
</dbReference>
<feature type="compositionally biased region" description="Pro residues" evidence="3">
    <location>
        <begin position="1557"/>
        <end position="1572"/>
    </location>
</feature>
<feature type="compositionally biased region" description="Low complexity" evidence="3">
    <location>
        <begin position="1546"/>
        <end position="1556"/>
    </location>
</feature>
<feature type="compositionally biased region" description="Gly residues" evidence="3">
    <location>
        <begin position="1"/>
        <end position="17"/>
    </location>
</feature>
<evidence type="ECO:0000313" key="6">
    <source>
        <dbReference type="EMBL" id="PWN43281.1"/>
    </source>
</evidence>
<dbReference type="Gene3D" id="1.10.10.10">
    <property type="entry name" value="Winged helix-like DNA-binding domain superfamily/Winged helix DNA-binding domain"/>
    <property type="match status" value="1"/>
</dbReference>
<dbReference type="SUPFAM" id="SSF46785">
    <property type="entry name" value="Winged helix' DNA-binding domain"/>
    <property type="match status" value="1"/>
</dbReference>
<feature type="compositionally biased region" description="Polar residues" evidence="3">
    <location>
        <begin position="217"/>
        <end position="232"/>
    </location>
</feature>
<dbReference type="InterPro" id="IPR001180">
    <property type="entry name" value="CNH_dom"/>
</dbReference>
<evidence type="ECO:0000259" key="5">
    <source>
        <dbReference type="PROSITE" id="PS50219"/>
    </source>
</evidence>
<protein>
    <submittedName>
        <fullName evidence="6">CNH-domain-containing protein</fullName>
    </submittedName>
</protein>
<feature type="compositionally biased region" description="Polar residues" evidence="3">
    <location>
        <begin position="679"/>
        <end position="706"/>
    </location>
</feature>
<dbReference type="InParanoid" id="A0A316W3T3"/>
<dbReference type="GeneID" id="37035549"/>
<evidence type="ECO:0000256" key="2">
    <source>
        <dbReference type="ARBA" id="ARBA00022658"/>
    </source>
</evidence>
<dbReference type="FunCoup" id="A0A316W3T3">
    <property type="interactions" value="33"/>
</dbReference>
<feature type="region of interest" description="Disordered" evidence="3">
    <location>
        <begin position="1"/>
        <end position="277"/>
    </location>
</feature>
<dbReference type="OrthoDB" id="2272012at2759"/>
<reference evidence="6 7" key="1">
    <citation type="journal article" date="2018" name="Mol. Biol. Evol.">
        <title>Broad Genomic Sampling Reveals a Smut Pathogenic Ancestry of the Fungal Clade Ustilaginomycotina.</title>
        <authorList>
            <person name="Kijpornyongpan T."/>
            <person name="Mondo S.J."/>
            <person name="Barry K."/>
            <person name="Sandor L."/>
            <person name="Lee J."/>
            <person name="Lipzen A."/>
            <person name="Pangilinan J."/>
            <person name="LaButti K."/>
            <person name="Hainaut M."/>
            <person name="Henrissat B."/>
            <person name="Grigoriev I.V."/>
            <person name="Spatafora J.W."/>
            <person name="Aime M.C."/>
        </authorList>
    </citation>
    <scope>NUCLEOTIDE SEQUENCE [LARGE SCALE GENOMIC DNA]</scope>
    <source>
        <strain evidence="6 7">MCA 4658</strain>
    </source>
</reference>
<dbReference type="SMART" id="SM00049">
    <property type="entry name" value="DEP"/>
    <property type="match status" value="1"/>
</dbReference>
<feature type="domain" description="DH" evidence="4">
    <location>
        <begin position="804"/>
        <end position="991"/>
    </location>
</feature>
<dbReference type="GO" id="GO:0035556">
    <property type="term" value="P:intracellular signal transduction"/>
    <property type="evidence" value="ECO:0007669"/>
    <property type="project" value="InterPro"/>
</dbReference>
<feature type="compositionally biased region" description="Polar residues" evidence="3">
    <location>
        <begin position="133"/>
        <end position="142"/>
    </location>
</feature>
<dbReference type="Pfam" id="PF00780">
    <property type="entry name" value="CNH"/>
    <property type="match status" value="1"/>
</dbReference>
<keyword evidence="2" id="KW-0344">Guanine-nucleotide releasing factor</keyword>
<feature type="region of interest" description="Disordered" evidence="3">
    <location>
        <begin position="1498"/>
        <end position="1574"/>
    </location>
</feature>
<sequence length="1715" mass="185959">MPPGGPNGGAGGAMGGGEMDKRTAAYESIFGRPSAKPKGPAPPPPSGGYAPYQLPPQMAATQNWVHNQAIAGSQPPGPYGQPPPRWHSPAPPGPYRVSTSGPPPHVGSGMYMPSQPSQGGQYGADAIDRRASNAPSIASGGSSDPRMSYYGNPGGLNASDMYGAGAGSQGQGNGYPQIPSRSATPSQSGGYPEVPGYRHPSVAGSAGALYGAGGTPFATTQPSSQRGSTSVYDGSAAYLSSEDISPRAPPQIPGLDLPKAEESDEGHWFSVKPGTSNQAAQAAAAAAVNAKAGGHLADAEEGRKTPTSPLRQDVPLAGATQSLSALSMGGGGADEDGVNDFQEYQRRIGANNGGNGRSAASSVYGDMRRRGSFESDAPSVANSMFTVSAPSNNGQLGPRMYSSGASGIGPQGAGQHPGYFGSVNMPPMGGYGPYQQRMRTTSSATQAAQAAYAPSYAESNLEWRKSVESTRAPSIVQGMTPAGQGRFEARSMSAGQSIRPGIPTALSSPHGSIGSAAVNHPPVPSRRGPLVYPALLSRVAEAFKSRVTLSERTKDGLSYTDAFDGREAVDKIAYIIKTTDRNLALLLGRALDAQKFFHDVTYDHRLRDSPNELYQFRVRLTSPFGSENDVFEDANDGQAHGEAGSRLSVPMNDQNGSRAPTRDSSAASLTLGGSSAQSVTESNVASTPATSTRGAGTQSRNANPTPMASGYPSADMEEEDALPTGVFTLLTDCYSPTCTRDRLCYSIACPRRLEQQARLNMKPQAVLKRSLSKESLGETKEQGALWAESVSKEILESVSEKERKRQELINEVIYTERDFVRDLEYLRDFWIKPLRTRDIIADARRDDFVTQVFWNVLEIHAVNSKLADMLGKRQKQQAVVERIGDLLLEMVPYFQPFVKYGAHQLYGKYEFEKEKASNPAFLKFVEETERLPESRKLELNGYLTKPTTRLARYPLLLEGVAKATEDDSPDKQALPKVIKIVKEFLSKVNTESGKSENRFNLAQLDQQLVFKQGEAVDLRLRDEQRELVFKGPLKRRGGSQSESGDLQVFLFDHALLMAKAKNVHKHELYKVFRKPIPLELLIVTVYDEVPTGKGTATRPKSVMSRTSTGNRLSGGVPTGSAPKQDQKTGYALTFTYLGRKGYTQTLWASTFVSRKKWFEHIEARQDVLRQRSNIFDTITLSESFFSGPAKVTCSVPFDFGRRIIYGTDDGVYLSDLREKARPPTKVLPLPGVTQMDVLEEYQILIILAERSVHTFTLDALDPSDPMGSLKRGRRISSHTSFFKAGQCLGRTLVCVVKSSSLSSTIKTLEPIEQNVRGKKQPTFRKLLQGGQETLRVFKEFYIPTESSSIHFLKSKLCVGCTKGFEIVDLETLDTQGLLDPADSNLDFVQRKETVKPIAIYRIDGEFLLCYDEFAFYVNKNGWRSKGNWIIHWEGNPTSFAYHHPYVLAFEPSFIEVRHVQTGALHQVITGYNLRCLFADVAPPASSSSSSVSSSAASSKVNLHGSPAPSAMNSYGRPPYPGAPPMAPDYPPGGLSRAQSFQMGMNGAPPGAAYGRPPMGPGPRPPPYGPQPGQPMYRPGVPFAFTAAQAPRPPPLQRNPVWESVAASRNQIVFVSSLLFSPHPSRIVDAGPPTYRWEIPLFSAYGLPTRALFRIPSAQLVVDKLARFHELRLALTASVLFCFRLSTSLELVSCPLSVSPCYCHLHLVLIHRESDL</sequence>
<dbReference type="SUPFAM" id="SSF48065">
    <property type="entry name" value="DBL homology domain (DH-domain)"/>
    <property type="match status" value="1"/>
</dbReference>
<dbReference type="InterPro" id="IPR036390">
    <property type="entry name" value="WH_DNA-bd_sf"/>
</dbReference>
<dbReference type="CDD" id="cd00160">
    <property type="entry name" value="RhoGEF"/>
    <property type="match status" value="1"/>
</dbReference>
<dbReference type="SUPFAM" id="SSF50729">
    <property type="entry name" value="PH domain-like"/>
    <property type="match status" value="1"/>
</dbReference>
<gene>
    <name evidence="6" type="ORF">IE81DRAFT_322577</name>
</gene>
<dbReference type="Proteomes" id="UP000245783">
    <property type="component" value="Unassembled WGS sequence"/>
</dbReference>
<dbReference type="InterPro" id="IPR000591">
    <property type="entry name" value="DEP_dom"/>
</dbReference>
<name>A0A316W3T3_9BASI</name>
<dbReference type="Pfam" id="PF00610">
    <property type="entry name" value="DEP"/>
    <property type="match status" value="1"/>
</dbReference>
<dbReference type="CDD" id="cd04435">
    <property type="entry name" value="DEP_fRom2"/>
    <property type="match status" value="1"/>
</dbReference>
<dbReference type="Gene3D" id="2.30.29.30">
    <property type="entry name" value="Pleckstrin-homology domain (PH domain)/Phosphotyrosine-binding domain (PTB)"/>
    <property type="match status" value="1"/>
</dbReference>
<dbReference type="SMART" id="SM00036">
    <property type="entry name" value="CNH"/>
    <property type="match status" value="1"/>
</dbReference>
<feature type="compositionally biased region" description="Basic and acidic residues" evidence="3">
    <location>
        <begin position="258"/>
        <end position="267"/>
    </location>
</feature>
<dbReference type="RefSeq" id="XP_025370441.1">
    <property type="nucleotide sequence ID" value="XM_025513679.1"/>
</dbReference>
<dbReference type="InterPro" id="IPR011993">
    <property type="entry name" value="PH-like_dom_sf"/>
</dbReference>
<keyword evidence="7" id="KW-1185">Reference proteome</keyword>
<dbReference type="Pfam" id="PF00621">
    <property type="entry name" value="RhoGEF"/>
    <property type="match status" value="1"/>
</dbReference>
<feature type="compositionally biased region" description="Pro residues" evidence="3">
    <location>
        <begin position="75"/>
        <end position="94"/>
    </location>
</feature>
<dbReference type="InterPro" id="IPR036388">
    <property type="entry name" value="WH-like_DNA-bd_sf"/>
</dbReference>
<feature type="domain" description="CNH" evidence="5">
    <location>
        <begin position="1188"/>
        <end position="1483"/>
    </location>
</feature>
<evidence type="ECO:0000256" key="3">
    <source>
        <dbReference type="SAM" id="MobiDB-lite"/>
    </source>
</evidence>
<dbReference type="PROSITE" id="PS50010">
    <property type="entry name" value="DH_2"/>
    <property type="match status" value="1"/>
</dbReference>
<dbReference type="InterPro" id="IPR052233">
    <property type="entry name" value="Rho-type_GEFs"/>
</dbReference>
<dbReference type="GO" id="GO:0005085">
    <property type="term" value="F:guanyl-nucleotide exchange factor activity"/>
    <property type="evidence" value="ECO:0007669"/>
    <property type="project" value="UniProtKB-KW"/>
</dbReference>
<feature type="compositionally biased region" description="Low complexity" evidence="3">
    <location>
        <begin position="664"/>
        <end position="678"/>
    </location>
</feature>
<accession>A0A316W3T3</accession>
<feature type="region of interest" description="Disordered" evidence="3">
    <location>
        <begin position="291"/>
        <end position="313"/>
    </location>
</feature>
<proteinExistence type="predicted"/>
<dbReference type="InterPro" id="IPR035899">
    <property type="entry name" value="DBL_dom_sf"/>
</dbReference>
<dbReference type="PROSITE" id="PS50219">
    <property type="entry name" value="CNH"/>
    <property type="match status" value="1"/>
</dbReference>
<dbReference type="Pfam" id="PF15405">
    <property type="entry name" value="PH_5"/>
    <property type="match status" value="1"/>
</dbReference>